<dbReference type="Proteomes" id="UP001054945">
    <property type="component" value="Unassembled WGS sequence"/>
</dbReference>
<evidence type="ECO:0000313" key="1">
    <source>
        <dbReference type="EMBL" id="GIY92133.1"/>
    </source>
</evidence>
<comment type="caution">
    <text evidence="1">The sequence shown here is derived from an EMBL/GenBank/DDBJ whole genome shotgun (WGS) entry which is preliminary data.</text>
</comment>
<gene>
    <name evidence="1" type="ORF">CEXT_445091</name>
</gene>
<evidence type="ECO:0000313" key="2">
    <source>
        <dbReference type="Proteomes" id="UP001054945"/>
    </source>
</evidence>
<accession>A0AAV4XEA6</accession>
<organism evidence="1 2">
    <name type="scientific">Caerostris extrusa</name>
    <name type="common">Bark spider</name>
    <name type="synonym">Caerostris bankana</name>
    <dbReference type="NCBI Taxonomy" id="172846"/>
    <lineage>
        <taxon>Eukaryota</taxon>
        <taxon>Metazoa</taxon>
        <taxon>Ecdysozoa</taxon>
        <taxon>Arthropoda</taxon>
        <taxon>Chelicerata</taxon>
        <taxon>Arachnida</taxon>
        <taxon>Araneae</taxon>
        <taxon>Araneomorphae</taxon>
        <taxon>Entelegynae</taxon>
        <taxon>Araneoidea</taxon>
        <taxon>Araneidae</taxon>
        <taxon>Caerostris</taxon>
    </lineage>
</organism>
<protein>
    <submittedName>
        <fullName evidence="1">Uncharacterized protein</fullName>
    </submittedName>
</protein>
<proteinExistence type="predicted"/>
<dbReference type="EMBL" id="BPLR01000101">
    <property type="protein sequence ID" value="GIY92133.1"/>
    <property type="molecule type" value="Genomic_DNA"/>
</dbReference>
<sequence length="135" mass="15668">MLKSPQEPNDLKRSKIIHLNPPRTVVFSSVSDMDEKLFNRVLLFPSCCYCSVYYLSRGFGSRYVELQCSSINLKEKSSKNPQKLLQVGVCIDYRQNYCAVWQDSLQSGERWICCIFVVSVAFEKNIYLYDLNKNS</sequence>
<keyword evidence="2" id="KW-1185">Reference proteome</keyword>
<reference evidence="1 2" key="1">
    <citation type="submission" date="2021-06" db="EMBL/GenBank/DDBJ databases">
        <title>Caerostris extrusa draft genome.</title>
        <authorList>
            <person name="Kono N."/>
            <person name="Arakawa K."/>
        </authorList>
    </citation>
    <scope>NUCLEOTIDE SEQUENCE [LARGE SCALE GENOMIC DNA]</scope>
</reference>
<name>A0AAV4XEA6_CAEEX</name>
<dbReference type="AlphaFoldDB" id="A0AAV4XEA6"/>